<feature type="transmembrane region" description="Helical" evidence="1">
    <location>
        <begin position="35"/>
        <end position="57"/>
    </location>
</feature>
<keyword evidence="1" id="KW-0812">Transmembrane</keyword>
<dbReference type="EMBL" id="FR824080">
    <property type="protein sequence ID" value="CCA17468.1"/>
    <property type="molecule type" value="Genomic_DNA"/>
</dbReference>
<proteinExistence type="predicted"/>
<feature type="transmembrane region" description="Helical" evidence="1">
    <location>
        <begin position="480"/>
        <end position="500"/>
    </location>
</feature>
<evidence type="ECO:0000313" key="2">
    <source>
        <dbReference type="EMBL" id="CCA17468.1"/>
    </source>
</evidence>
<reference evidence="2" key="1">
    <citation type="journal article" date="2011" name="PLoS Biol.">
        <title>Gene gain and loss during evolution of obligate parasitism in the white rust pathogen of Arabidopsis thaliana.</title>
        <authorList>
            <person name="Kemen E."/>
            <person name="Gardiner A."/>
            <person name="Schultz-Larsen T."/>
            <person name="Kemen A.C."/>
            <person name="Balmuth A.L."/>
            <person name="Robert-Seilaniantz A."/>
            <person name="Bailey K."/>
            <person name="Holub E."/>
            <person name="Studholme D.J."/>
            <person name="Maclean D."/>
            <person name="Jones J.D."/>
        </authorList>
    </citation>
    <scope>NUCLEOTIDE SEQUENCE</scope>
</reference>
<dbReference type="HOGENOM" id="CLU_397624_0_0_1"/>
<feature type="transmembrane region" description="Helical" evidence="1">
    <location>
        <begin position="537"/>
        <end position="563"/>
    </location>
</feature>
<name>F0W8L3_9STRA</name>
<feature type="transmembrane region" description="Helical" evidence="1">
    <location>
        <begin position="639"/>
        <end position="661"/>
    </location>
</feature>
<keyword evidence="1" id="KW-1133">Transmembrane helix</keyword>
<protein>
    <submittedName>
        <fullName evidence="2">Uncharacterized protein AlNc14C35G3139</fullName>
    </submittedName>
</protein>
<sequence>MPQENIKVSVEDYSFQKTRQQDAIELPNKAMQHRVLLMSAIVFFSLLLVSLMLYRLVQRHINQKYENEFILKSFMGDKSLKDPCKLAVHASTQTKSILAIHSQYLQFNRDSQRICNVTSSLVFWADSMTLQSSSKLENTLPEFVQEILEIRTKGVIVRTALTGIELKQLSACIRQHTQTVTDMLICLDDETTKLYDMMHKITKTIELHLRNGTIQFQDEKEWRYLLRSIQWNSGESEPDTLNLKFISKSYQTLKEQEQLTKSLGRIMERLHCEKNWIIGKEEIDDTVSQWGPSSGGRRHSSVILTTHKLQNLVDRAEDLQLTHLDEVIQAQELMQHIKYEQLCTALCSKDSSSGDTVVTLKNYFIALGAKESDAVLKAGEIHANRSNTMLLVSTLRTVFEEWRKYDLKKLEERRRRDELRQVQRREVLKTKFRLRRQLLQEKIQLQQEKHKKQLKAEQERKFYEQLAIEKEELILHVRQIINWITKVDVMIVLLAVFFVFSDRILQYVHIDLTCGSDFNREFAWTQPFHQISTIKCYIWNTIQITGLILCMVLFLIVCTQITAVKYLFPCVLVGVLYQMRMEWLNMLLRSPLVLLIYFGNQYVHSRIKKEVTDMKFDYSNTQDPFPQRVRPQLRKTVQMMLYCIYPLMSGIVSAQLSMIIACDHPQECAKAAWSFTWSTAHDVVELCRKAYHV</sequence>
<accession>F0W8L3</accession>
<dbReference type="AlphaFoldDB" id="F0W8L3"/>
<reference evidence="2" key="2">
    <citation type="submission" date="2011-02" db="EMBL/GenBank/DDBJ databases">
        <authorList>
            <person name="MacLean D."/>
        </authorList>
    </citation>
    <scope>NUCLEOTIDE SEQUENCE</scope>
</reference>
<organism evidence="2">
    <name type="scientific">Albugo laibachii Nc14</name>
    <dbReference type="NCBI Taxonomy" id="890382"/>
    <lineage>
        <taxon>Eukaryota</taxon>
        <taxon>Sar</taxon>
        <taxon>Stramenopiles</taxon>
        <taxon>Oomycota</taxon>
        <taxon>Peronosporomycetes</taxon>
        <taxon>Albuginales</taxon>
        <taxon>Albuginaceae</taxon>
        <taxon>Albugo</taxon>
    </lineage>
</organism>
<feature type="transmembrane region" description="Helical" evidence="1">
    <location>
        <begin position="583"/>
        <end position="600"/>
    </location>
</feature>
<evidence type="ECO:0000256" key="1">
    <source>
        <dbReference type="SAM" id="Phobius"/>
    </source>
</evidence>
<gene>
    <name evidence="2" type="primary">AlNc14C35G3139</name>
    <name evidence="2" type="ORF">ALNC14_036110</name>
</gene>
<keyword evidence="1" id="KW-0472">Membrane</keyword>